<proteinExistence type="inferred from homology"/>
<protein>
    <submittedName>
        <fullName evidence="4">Fumarylacetoacetate hydrolase family protein</fullName>
    </submittedName>
</protein>
<dbReference type="EMBL" id="JBHUIJ010000028">
    <property type="protein sequence ID" value="MFD2239368.1"/>
    <property type="molecule type" value="Genomic_DNA"/>
</dbReference>
<evidence type="ECO:0000256" key="1">
    <source>
        <dbReference type="ARBA" id="ARBA00010211"/>
    </source>
</evidence>
<accession>A0ABW5CU99</accession>
<dbReference type="InterPro" id="IPR036663">
    <property type="entry name" value="Fumarylacetoacetase_C_sf"/>
</dbReference>
<dbReference type="SUPFAM" id="SSF56529">
    <property type="entry name" value="FAH"/>
    <property type="match status" value="1"/>
</dbReference>
<dbReference type="GO" id="GO:0016787">
    <property type="term" value="F:hydrolase activity"/>
    <property type="evidence" value="ECO:0007669"/>
    <property type="project" value="UniProtKB-KW"/>
</dbReference>
<keyword evidence="2" id="KW-0479">Metal-binding</keyword>
<dbReference type="PANTHER" id="PTHR42796">
    <property type="entry name" value="FUMARYLACETOACETATE HYDROLASE DOMAIN-CONTAINING PROTEIN 2A-RELATED"/>
    <property type="match status" value="1"/>
</dbReference>
<evidence type="ECO:0000259" key="3">
    <source>
        <dbReference type="Pfam" id="PF01557"/>
    </source>
</evidence>
<feature type="domain" description="Fumarylacetoacetase-like C-terminal" evidence="3">
    <location>
        <begin position="72"/>
        <end position="277"/>
    </location>
</feature>
<dbReference type="Gene3D" id="3.90.850.10">
    <property type="entry name" value="Fumarylacetoacetase-like, C-terminal domain"/>
    <property type="match status" value="1"/>
</dbReference>
<name>A0ABW5CU99_9HYPH</name>
<keyword evidence="5" id="KW-1185">Reference proteome</keyword>
<dbReference type="InterPro" id="IPR011234">
    <property type="entry name" value="Fumarylacetoacetase-like_C"/>
</dbReference>
<evidence type="ECO:0000256" key="2">
    <source>
        <dbReference type="ARBA" id="ARBA00022723"/>
    </source>
</evidence>
<dbReference type="Pfam" id="PF01557">
    <property type="entry name" value="FAA_hydrolase"/>
    <property type="match status" value="1"/>
</dbReference>
<evidence type="ECO:0000313" key="5">
    <source>
        <dbReference type="Proteomes" id="UP001597371"/>
    </source>
</evidence>
<keyword evidence="4" id="KW-0378">Hydrolase</keyword>
<dbReference type="Proteomes" id="UP001597371">
    <property type="component" value="Unassembled WGS sequence"/>
</dbReference>
<reference evidence="5" key="1">
    <citation type="journal article" date="2019" name="Int. J. Syst. Evol. Microbiol.">
        <title>The Global Catalogue of Microorganisms (GCM) 10K type strain sequencing project: providing services to taxonomists for standard genome sequencing and annotation.</title>
        <authorList>
            <consortium name="The Broad Institute Genomics Platform"/>
            <consortium name="The Broad Institute Genome Sequencing Center for Infectious Disease"/>
            <person name="Wu L."/>
            <person name="Ma J."/>
        </authorList>
    </citation>
    <scope>NUCLEOTIDE SEQUENCE [LARGE SCALE GENOMIC DNA]</scope>
    <source>
        <strain evidence="5">ZS-35-S2</strain>
    </source>
</reference>
<dbReference type="InterPro" id="IPR051121">
    <property type="entry name" value="FAH"/>
</dbReference>
<comment type="caution">
    <text evidence="4">The sequence shown here is derived from an EMBL/GenBank/DDBJ whole genome shotgun (WGS) entry which is preliminary data.</text>
</comment>
<comment type="similarity">
    <text evidence="1">Belongs to the FAH family.</text>
</comment>
<sequence>MKLLRYGPPGRERPGMMDDAGEIRDLSPHMRDLDGDALGPESLAALGRIDPATLARVEGAVRLGACVARPGKFVCLGLNYADNARALGLPRPQEPAIAMKPLSAVCGAGDDIELPRGSAATDWEVELGAVVGRRAQYLEAGEGLAHLAGYCLVNDLSERHFQAARGGDSSKGRGHDSFGPVGPYLVMRDEIPDPQDLRLWLEIDGERVQSGWTGDMFFGVDEIVVHLSQFMTLLPGDIIATGTPAGIGAGMKPPRFLREGQMVRLGGTGLGEQAHRVTAPFGT</sequence>
<organism evidence="4 5">
    <name type="scientific">Aureimonas populi</name>
    <dbReference type="NCBI Taxonomy" id="1701758"/>
    <lineage>
        <taxon>Bacteria</taxon>
        <taxon>Pseudomonadati</taxon>
        <taxon>Pseudomonadota</taxon>
        <taxon>Alphaproteobacteria</taxon>
        <taxon>Hyphomicrobiales</taxon>
        <taxon>Aurantimonadaceae</taxon>
        <taxon>Aureimonas</taxon>
    </lineage>
</organism>
<dbReference type="PANTHER" id="PTHR42796:SF4">
    <property type="entry name" value="FUMARYLACETOACETATE HYDROLASE DOMAIN-CONTAINING PROTEIN 2A"/>
    <property type="match status" value="1"/>
</dbReference>
<dbReference type="RefSeq" id="WP_209738093.1">
    <property type="nucleotide sequence ID" value="NZ_CP072611.1"/>
</dbReference>
<gene>
    <name evidence="4" type="ORF">ACFSKQ_18115</name>
</gene>
<evidence type="ECO:0000313" key="4">
    <source>
        <dbReference type="EMBL" id="MFD2239368.1"/>
    </source>
</evidence>